<gene>
    <name evidence="3" type="ORF">ABK905_17360</name>
</gene>
<keyword evidence="3" id="KW-0548">Nucleotidyltransferase</keyword>
<dbReference type="PROSITE" id="PS50112">
    <property type="entry name" value="PAS"/>
    <property type="match status" value="1"/>
</dbReference>
<dbReference type="InterPro" id="IPR043128">
    <property type="entry name" value="Rev_trsase/Diguanyl_cyclase"/>
</dbReference>
<sequence>MCKKSLFCSDILLPALEQATDAVIIIDDKNNVLFFNNRAENLWGYSRHEVLGHRLPLPGIRIADQGDALYAPQTDRRRDVQIKHKDGQKISVSLALSKIVTSDKNYYMGVLHPTENIIPGAENPLLQQTHFDALTALPNRQHQYQHIDELLKSGQQKQFAIFFVDLVHFKEVNTTLGYAAGDTVLVKIARRFEEHLNKIAFISRSHSDSFVLIAAGCDAPRARLLAEKILSLFHLPFDVSGFALDISASIGVSLYPDNGADRDTLLRHANIATHSSRMPASGGYLFSARIWTRWIRSGLLWRRR</sequence>
<dbReference type="CDD" id="cd00130">
    <property type="entry name" value="PAS"/>
    <property type="match status" value="1"/>
</dbReference>
<dbReference type="SUPFAM" id="SSF55785">
    <property type="entry name" value="PYP-like sensor domain (PAS domain)"/>
    <property type="match status" value="1"/>
</dbReference>
<dbReference type="InterPro" id="IPR000160">
    <property type="entry name" value="GGDEF_dom"/>
</dbReference>
<dbReference type="InterPro" id="IPR052155">
    <property type="entry name" value="Biofilm_reg_signaling"/>
</dbReference>
<dbReference type="NCBIfam" id="TIGR00229">
    <property type="entry name" value="sensory_box"/>
    <property type="match status" value="1"/>
</dbReference>
<dbReference type="PROSITE" id="PS50887">
    <property type="entry name" value="GGDEF"/>
    <property type="match status" value="1"/>
</dbReference>
<proteinExistence type="predicted"/>
<dbReference type="AlphaFoldDB" id="A0AAU7Q5U0"/>
<dbReference type="InterPro" id="IPR029787">
    <property type="entry name" value="Nucleotide_cyclase"/>
</dbReference>
<evidence type="ECO:0000259" key="1">
    <source>
        <dbReference type="PROSITE" id="PS50112"/>
    </source>
</evidence>
<dbReference type="PANTHER" id="PTHR44757">
    <property type="entry name" value="DIGUANYLATE CYCLASE DGCP"/>
    <property type="match status" value="1"/>
</dbReference>
<keyword evidence="3" id="KW-0808">Transferase</keyword>
<name>A0AAU7Q5U0_9GAMM</name>
<protein>
    <submittedName>
        <fullName evidence="3">Diguanylate cyclase</fullName>
        <ecNumber evidence="3">2.7.7.65</ecNumber>
    </submittedName>
</protein>
<dbReference type="SMART" id="SM00267">
    <property type="entry name" value="GGDEF"/>
    <property type="match status" value="1"/>
</dbReference>
<dbReference type="EC" id="2.7.7.65" evidence="3"/>
<accession>A0AAU7Q5U0</accession>
<dbReference type="Pfam" id="PF00989">
    <property type="entry name" value="PAS"/>
    <property type="match status" value="1"/>
</dbReference>
<dbReference type="SMART" id="SM00091">
    <property type="entry name" value="PAS"/>
    <property type="match status" value="1"/>
</dbReference>
<feature type="domain" description="GGDEF" evidence="2">
    <location>
        <begin position="157"/>
        <end position="289"/>
    </location>
</feature>
<dbReference type="PANTHER" id="PTHR44757:SF2">
    <property type="entry name" value="BIOFILM ARCHITECTURE MAINTENANCE PROTEIN MBAA"/>
    <property type="match status" value="1"/>
</dbReference>
<feature type="domain" description="PAS" evidence="1">
    <location>
        <begin position="15"/>
        <end position="52"/>
    </location>
</feature>
<dbReference type="Pfam" id="PF00990">
    <property type="entry name" value="GGDEF"/>
    <property type="match status" value="1"/>
</dbReference>
<dbReference type="Gene3D" id="3.30.450.20">
    <property type="entry name" value="PAS domain"/>
    <property type="match status" value="1"/>
</dbReference>
<dbReference type="GO" id="GO:0006355">
    <property type="term" value="P:regulation of DNA-templated transcription"/>
    <property type="evidence" value="ECO:0007669"/>
    <property type="project" value="InterPro"/>
</dbReference>
<reference evidence="3" key="1">
    <citation type="submission" date="2024-06" db="EMBL/GenBank/DDBJ databases">
        <authorList>
            <person name="Coelho C."/>
            <person name="Bento M."/>
            <person name="Garcia E."/>
            <person name="Camelo A."/>
            <person name="Brandao I."/>
            <person name="Espirito Santo C."/>
            <person name="Trovao J."/>
            <person name="Verissimo A."/>
            <person name="Costa J."/>
            <person name="Tiago I."/>
        </authorList>
    </citation>
    <scope>NUCLEOTIDE SEQUENCE</scope>
    <source>
        <strain evidence="3">KWT182</strain>
    </source>
</reference>
<dbReference type="NCBIfam" id="TIGR00254">
    <property type="entry name" value="GGDEF"/>
    <property type="match status" value="1"/>
</dbReference>
<dbReference type="InterPro" id="IPR035965">
    <property type="entry name" value="PAS-like_dom_sf"/>
</dbReference>
<dbReference type="CDD" id="cd01949">
    <property type="entry name" value="GGDEF"/>
    <property type="match status" value="1"/>
</dbReference>
<dbReference type="InterPro" id="IPR013767">
    <property type="entry name" value="PAS_fold"/>
</dbReference>
<dbReference type="Gene3D" id="3.30.70.270">
    <property type="match status" value="1"/>
</dbReference>
<organism evidence="3">
    <name type="scientific">Acerihabitans sp. KWT182</name>
    <dbReference type="NCBI Taxonomy" id="3157919"/>
    <lineage>
        <taxon>Bacteria</taxon>
        <taxon>Pseudomonadati</taxon>
        <taxon>Pseudomonadota</taxon>
        <taxon>Gammaproteobacteria</taxon>
        <taxon>Enterobacterales</taxon>
        <taxon>Pectobacteriaceae</taxon>
        <taxon>Acerihabitans</taxon>
    </lineage>
</organism>
<dbReference type="SUPFAM" id="SSF55073">
    <property type="entry name" value="Nucleotide cyclase"/>
    <property type="match status" value="1"/>
</dbReference>
<dbReference type="InterPro" id="IPR000014">
    <property type="entry name" value="PAS"/>
</dbReference>
<dbReference type="EMBL" id="CP157947">
    <property type="protein sequence ID" value="XBS68468.1"/>
    <property type="molecule type" value="Genomic_DNA"/>
</dbReference>
<dbReference type="GO" id="GO:0052621">
    <property type="term" value="F:diguanylate cyclase activity"/>
    <property type="evidence" value="ECO:0007669"/>
    <property type="project" value="UniProtKB-EC"/>
</dbReference>
<evidence type="ECO:0000313" key="3">
    <source>
        <dbReference type="EMBL" id="XBS68468.1"/>
    </source>
</evidence>
<evidence type="ECO:0000259" key="2">
    <source>
        <dbReference type="PROSITE" id="PS50887"/>
    </source>
</evidence>